<reference evidence="2" key="1">
    <citation type="journal article" date="2014" name="Int. J. Syst. Evol. Microbiol.">
        <title>Complete genome sequence of Corynebacterium casei LMG S-19264T (=DSM 44701T), isolated from a smear-ripened cheese.</title>
        <authorList>
            <consortium name="US DOE Joint Genome Institute (JGI-PGF)"/>
            <person name="Walter F."/>
            <person name="Albersmeier A."/>
            <person name="Kalinowski J."/>
            <person name="Ruckert C."/>
        </authorList>
    </citation>
    <scope>NUCLEOTIDE SEQUENCE</scope>
    <source>
        <strain evidence="2">CGMCC 1.14984</strain>
    </source>
</reference>
<reference evidence="3 5" key="2">
    <citation type="submission" date="2020-02" db="EMBL/GenBank/DDBJ databases">
        <title>Genome sequence of Parvularcula flava strain NH6-79.</title>
        <authorList>
            <person name="Abdul Karim M.H."/>
            <person name="Lam M.Q."/>
            <person name="Chen S.J."/>
            <person name="Yahya A."/>
            <person name="Shahir S."/>
            <person name="Shamsir M.S."/>
            <person name="Chong C.S."/>
        </authorList>
    </citation>
    <scope>NUCLEOTIDE SEQUENCE [LARGE SCALE GENOMIC DNA]</scope>
    <source>
        <strain evidence="3 5">NH6-79</strain>
    </source>
</reference>
<evidence type="ECO:0000313" key="3">
    <source>
        <dbReference type="EMBL" id="NHK27511.1"/>
    </source>
</evidence>
<dbReference type="SUPFAM" id="SSF54593">
    <property type="entry name" value="Glyoxalase/Bleomycin resistance protein/Dihydroxybiphenyl dioxygenase"/>
    <property type="match status" value="1"/>
</dbReference>
<organism evidence="2 4">
    <name type="scientific">Aquisalinus luteolus</name>
    <dbReference type="NCBI Taxonomy" id="1566827"/>
    <lineage>
        <taxon>Bacteria</taxon>
        <taxon>Pseudomonadati</taxon>
        <taxon>Pseudomonadota</taxon>
        <taxon>Alphaproteobacteria</taxon>
        <taxon>Parvularculales</taxon>
        <taxon>Parvularculaceae</taxon>
        <taxon>Aquisalinus</taxon>
    </lineage>
</organism>
<keyword evidence="5" id="KW-1185">Reference proteome</keyword>
<dbReference type="InterPro" id="IPR029068">
    <property type="entry name" value="Glyas_Bleomycin-R_OHBP_Dase"/>
</dbReference>
<dbReference type="RefSeq" id="WP_155138520.1">
    <property type="nucleotide sequence ID" value="NZ_BMGZ01000001.1"/>
</dbReference>
<dbReference type="EMBL" id="VCJR02000001">
    <property type="protein sequence ID" value="NHK27511.1"/>
    <property type="molecule type" value="Genomic_DNA"/>
</dbReference>
<comment type="caution">
    <text evidence="2">The sequence shown here is derived from an EMBL/GenBank/DDBJ whole genome shotgun (WGS) entry which is preliminary data.</text>
</comment>
<dbReference type="AlphaFoldDB" id="A0A8J3A2M4"/>
<reference evidence="2" key="3">
    <citation type="submission" date="2020-09" db="EMBL/GenBank/DDBJ databases">
        <authorList>
            <person name="Sun Q."/>
            <person name="Zhou Y."/>
        </authorList>
    </citation>
    <scope>NUCLEOTIDE SEQUENCE</scope>
    <source>
        <strain evidence="2">CGMCC 1.14984</strain>
    </source>
</reference>
<dbReference type="PROSITE" id="PS51819">
    <property type="entry name" value="VOC"/>
    <property type="match status" value="1"/>
</dbReference>
<dbReference type="EMBL" id="BMGZ01000001">
    <property type="protein sequence ID" value="GGH95658.1"/>
    <property type="molecule type" value="Genomic_DNA"/>
</dbReference>
<proteinExistence type="predicted"/>
<evidence type="ECO:0000313" key="5">
    <source>
        <dbReference type="Proteomes" id="UP000818603"/>
    </source>
</evidence>
<gene>
    <name evidence="3" type="ORF">FF098_006305</name>
    <name evidence="2" type="ORF">GCM10011355_12720</name>
</gene>
<dbReference type="InterPro" id="IPR037523">
    <property type="entry name" value="VOC_core"/>
</dbReference>
<evidence type="ECO:0000259" key="1">
    <source>
        <dbReference type="PROSITE" id="PS51819"/>
    </source>
</evidence>
<name>A0A8J3A2M4_9PROT</name>
<dbReference type="Gene3D" id="3.10.180.10">
    <property type="entry name" value="2,3-Dihydroxybiphenyl 1,2-Dioxygenase, domain 1"/>
    <property type="match status" value="1"/>
</dbReference>
<dbReference type="Proteomes" id="UP000818603">
    <property type="component" value="Unassembled WGS sequence"/>
</dbReference>
<evidence type="ECO:0000313" key="4">
    <source>
        <dbReference type="Proteomes" id="UP000621856"/>
    </source>
</evidence>
<feature type="domain" description="VOC" evidence="1">
    <location>
        <begin position="5"/>
        <end position="118"/>
    </location>
</feature>
<evidence type="ECO:0000313" key="2">
    <source>
        <dbReference type="EMBL" id="GGH95658.1"/>
    </source>
</evidence>
<accession>A0A8J3A2M4</accession>
<dbReference type="Proteomes" id="UP000621856">
    <property type="component" value="Unassembled WGS sequence"/>
</dbReference>
<sequence length="121" mass="12978">MTILGIRFCTVAPSGEVKELADMFENGFGFAKTDFGMDTDGFAGAVFPAGEHSWIEMWAEGEGMPAGIMLHIVVDDADAYASKAKEKGAEIQGPMDAHGERIYFCKAPTGLQIAVLSRVTE</sequence>
<protein>
    <recommendedName>
        <fullName evidence="1">VOC domain-containing protein</fullName>
    </recommendedName>
</protein>